<evidence type="ECO:0000256" key="2">
    <source>
        <dbReference type="SAM" id="Phobius"/>
    </source>
</evidence>
<keyword evidence="2" id="KW-1133">Transmembrane helix</keyword>
<feature type="transmembrane region" description="Helical" evidence="2">
    <location>
        <begin position="351"/>
        <end position="372"/>
    </location>
</feature>
<keyword evidence="2" id="KW-0812">Transmembrane</keyword>
<dbReference type="GO" id="GO:0016747">
    <property type="term" value="F:acyltransferase activity, transferring groups other than amino-acyl groups"/>
    <property type="evidence" value="ECO:0007669"/>
    <property type="project" value="InterPro"/>
</dbReference>
<organism evidence="4 5">
    <name type="scientific">Pleomorphomonas diazotrophica</name>
    <dbReference type="NCBI Taxonomy" id="1166257"/>
    <lineage>
        <taxon>Bacteria</taxon>
        <taxon>Pseudomonadati</taxon>
        <taxon>Pseudomonadota</taxon>
        <taxon>Alphaproteobacteria</taxon>
        <taxon>Hyphomicrobiales</taxon>
        <taxon>Pleomorphomonadaceae</taxon>
        <taxon>Pleomorphomonas</taxon>
    </lineage>
</organism>
<evidence type="ECO:0000313" key="4">
    <source>
        <dbReference type="EMBL" id="PKR88366.1"/>
    </source>
</evidence>
<keyword evidence="5" id="KW-1185">Reference proteome</keyword>
<feature type="region of interest" description="Disordered" evidence="1">
    <location>
        <begin position="25"/>
        <end position="52"/>
    </location>
</feature>
<comment type="caution">
    <text evidence="4">The sequence shown here is derived from an EMBL/GenBank/DDBJ whole genome shotgun (WGS) entry which is preliminary data.</text>
</comment>
<feature type="transmembrane region" description="Helical" evidence="2">
    <location>
        <begin position="195"/>
        <end position="218"/>
    </location>
</feature>
<accession>A0A2N3LUR0</accession>
<feature type="domain" description="Acyltransferase 3" evidence="3">
    <location>
        <begin position="66"/>
        <end position="434"/>
    </location>
</feature>
<feature type="transmembrane region" description="Helical" evidence="2">
    <location>
        <begin position="309"/>
        <end position="331"/>
    </location>
</feature>
<proteinExistence type="predicted"/>
<dbReference type="Proteomes" id="UP000233491">
    <property type="component" value="Unassembled WGS sequence"/>
</dbReference>
<keyword evidence="2" id="KW-0472">Membrane</keyword>
<dbReference type="PANTHER" id="PTHR36927">
    <property type="entry name" value="BLR4337 PROTEIN"/>
    <property type="match status" value="1"/>
</dbReference>
<feature type="transmembrane region" description="Helical" evidence="2">
    <location>
        <begin position="392"/>
        <end position="412"/>
    </location>
</feature>
<dbReference type="OrthoDB" id="7375713at2"/>
<evidence type="ECO:0000259" key="3">
    <source>
        <dbReference type="Pfam" id="PF01757"/>
    </source>
</evidence>
<evidence type="ECO:0000256" key="1">
    <source>
        <dbReference type="SAM" id="MobiDB-lite"/>
    </source>
</evidence>
<dbReference type="PANTHER" id="PTHR36927:SF4">
    <property type="entry name" value="BLR5718 PROTEIN"/>
    <property type="match status" value="1"/>
</dbReference>
<dbReference type="InterPro" id="IPR002656">
    <property type="entry name" value="Acyl_transf_3_dom"/>
</dbReference>
<feature type="transmembrane region" description="Helical" evidence="2">
    <location>
        <begin position="238"/>
        <end position="257"/>
    </location>
</feature>
<sequence>MITERTACARKRAGSAISFIHAKNSLGRAPSGGPAPGQVGMRHRDRGSDMDAQGAVMEKTRPGRLAYLDNLRWFIIILVVLMHLNVTYGGNGLWYYKEEAGYGPLSGLLFGLYGSLTQAWFMGLLFFISGYLVPDSLERKGVQPFIRGRLVRLGIPMLAYVAVIHPLTIWIAGFAAGGEPDMAAWYGHYVVSLDFLSSLGPLWFLMVLLILSVAYALWWAFFGQPAPRAQTPVKVRHLWLAGLAMVIAIAAFLLRVVEPAGAQFIKPLPGNFMQVGFFASYVVLFVVGILCRTHDLLDGIGYRFGMRWFWWTLILGIPIWFLGIPASAIAAEARGGVPDIGAFFGGFRWQSAFYATWEAFFCVGISLGLIVLFREKFNAEGRLARFLSQNYFGVYVIHPPIIVVGAILVRGVEAPALLKMYVMAVLLVPLAFLVSHGLRQVPVIRRYFS</sequence>
<dbReference type="AlphaFoldDB" id="A0A2N3LUR0"/>
<feature type="transmembrane region" description="Helical" evidence="2">
    <location>
        <begin position="153"/>
        <end position="175"/>
    </location>
</feature>
<dbReference type="InterPro" id="IPR050623">
    <property type="entry name" value="Glucan_succinyl_AcylTrfase"/>
</dbReference>
<name>A0A2N3LUR0_9HYPH</name>
<dbReference type="EMBL" id="PJNW01000012">
    <property type="protein sequence ID" value="PKR88366.1"/>
    <property type="molecule type" value="Genomic_DNA"/>
</dbReference>
<feature type="transmembrane region" description="Helical" evidence="2">
    <location>
        <begin position="277"/>
        <end position="297"/>
    </location>
</feature>
<gene>
    <name evidence="4" type="ORF">CXZ10_15220</name>
</gene>
<feature type="transmembrane region" description="Helical" evidence="2">
    <location>
        <begin position="110"/>
        <end position="133"/>
    </location>
</feature>
<evidence type="ECO:0000313" key="5">
    <source>
        <dbReference type="Proteomes" id="UP000233491"/>
    </source>
</evidence>
<protein>
    <recommendedName>
        <fullName evidence="3">Acyltransferase 3 domain-containing protein</fullName>
    </recommendedName>
</protein>
<feature type="transmembrane region" description="Helical" evidence="2">
    <location>
        <begin position="71"/>
        <end position="90"/>
    </location>
</feature>
<feature type="transmembrane region" description="Helical" evidence="2">
    <location>
        <begin position="418"/>
        <end position="438"/>
    </location>
</feature>
<dbReference type="Pfam" id="PF01757">
    <property type="entry name" value="Acyl_transf_3"/>
    <property type="match status" value="1"/>
</dbReference>
<reference evidence="4 5" key="1">
    <citation type="submission" date="2017-12" db="EMBL/GenBank/DDBJ databases">
        <title>Anaerobic carbon monoxide metabolism by Pleomorphomonas carboxyditropha sp. nov., a new mesophilic hydrogenogenic carboxidotroph.</title>
        <authorList>
            <person name="Esquivel-Elizondo S."/>
            <person name="Krajmalnik-Brown R."/>
        </authorList>
    </citation>
    <scope>NUCLEOTIDE SEQUENCE [LARGE SCALE GENOMIC DNA]</scope>
    <source>
        <strain evidence="4 5">R5-392</strain>
    </source>
</reference>